<comment type="caution">
    <text evidence="4">The sequence shown here is derived from an EMBL/GenBank/DDBJ whole genome shotgun (WGS) entry which is preliminary data.</text>
</comment>
<proteinExistence type="predicted"/>
<dbReference type="SUPFAM" id="SSF51445">
    <property type="entry name" value="(Trans)glycosidases"/>
    <property type="match status" value="1"/>
</dbReference>
<accession>A0ABT7DV21</accession>
<reference evidence="4" key="1">
    <citation type="submission" date="2023-03" db="EMBL/GenBank/DDBJ databases">
        <title>Chitinimonas shenzhenensis gen. nov., sp. nov., a novel member of family Burkholderiaceae isolated from activated sludge collected in Shen Zhen, China.</title>
        <authorList>
            <person name="Wang X."/>
        </authorList>
    </citation>
    <scope>NUCLEOTIDE SEQUENCE</scope>
    <source>
        <strain evidence="4">DQS-5</strain>
    </source>
</reference>
<keyword evidence="2" id="KW-0326">Glycosidase</keyword>
<evidence type="ECO:0000256" key="1">
    <source>
        <dbReference type="ARBA" id="ARBA00022801"/>
    </source>
</evidence>
<dbReference type="PANTHER" id="PTHR31308:SF5">
    <property type="entry name" value="ERGOSTERYL-BETA-GLUCOSIDASE"/>
    <property type="match status" value="1"/>
</dbReference>
<dbReference type="Proteomes" id="UP001172778">
    <property type="component" value="Unassembled WGS sequence"/>
</dbReference>
<name>A0ABT7DV21_9NEIS</name>
<organism evidence="4 5">
    <name type="scientific">Parachitinimonas caeni</name>
    <dbReference type="NCBI Taxonomy" id="3031301"/>
    <lineage>
        <taxon>Bacteria</taxon>
        <taxon>Pseudomonadati</taxon>
        <taxon>Pseudomonadota</taxon>
        <taxon>Betaproteobacteria</taxon>
        <taxon>Neisseriales</taxon>
        <taxon>Chitinibacteraceae</taxon>
        <taxon>Parachitinimonas</taxon>
    </lineage>
</organism>
<protein>
    <submittedName>
        <fullName evidence="4">Cellulase family glycosylhydrolase</fullName>
    </submittedName>
</protein>
<dbReference type="InterPro" id="IPR017853">
    <property type="entry name" value="GH"/>
</dbReference>
<dbReference type="InterPro" id="IPR001547">
    <property type="entry name" value="Glyco_hydro_5"/>
</dbReference>
<sequence length="657" mass="74065">MSIAAISIALALAPQVNHTLDFDRDPRAIPLTVVDKAYNNGGINVTDKVLQDGLGRETVLRGWNISGSAKLKESGFKPFRHVNDAKASLAAMRLRSGSNVIRFLMSWEGVNPTFLKTDTTYLNDVTEQIRAAIDQKMYVLLDWHQDLQSRHLFNANSWHTGNGAPAWVIKGGGYPAEYCGIVCAHWGQHNLTDEAVRRAARNFWNNALILSQNPIGFIPTQEAYLWQMGEALKHIRSKLTDAEFGYILGVDPLNEPIDGGMEGLTPARWDNEKLWPFYRKVRARMNDIGWQSKPVYAEPLVFWNTNAGIVAPATGGHHLTDKPASGFVFNSHFYDAGRQGVDVRPVNNGSYLTHMHQIRDEARWMGMPAFVSEFGMFNRGTGPKDTNRTIAAMYQGLETSDAFRSTKDRMADAYSPPLSGTQWHWDWYYNQHNEAQNDNPSKIQQKTDGWNNEDFSAILTFVGYVMYNIDGRNIERVYPRKAQGSIMAFHYNAIARSAWNEPLNWLALRPAIGGREYFRNQRWGLLVWRGRKSEAPTELFLPTEFGSGAAAAITEKWVVENLTTSNQPSNLRNEVMLTNDNSGGSRLLVWDDADSDETADSWHYVLVVKKEGGEVMDTTVLSRLQSELNETFRRQQSPVYLTGDMTNGGYVADKPPR</sequence>
<keyword evidence="1" id="KW-0378">Hydrolase</keyword>
<evidence type="ECO:0000313" key="4">
    <source>
        <dbReference type="EMBL" id="MDK2123921.1"/>
    </source>
</evidence>
<dbReference type="PANTHER" id="PTHR31308">
    <property type="match status" value="1"/>
</dbReference>
<gene>
    <name evidence="4" type="ORF">PZA18_07645</name>
</gene>
<feature type="domain" description="Glycoside hydrolase family 5" evidence="3">
    <location>
        <begin position="85"/>
        <end position="384"/>
    </location>
</feature>
<dbReference type="Pfam" id="PF00150">
    <property type="entry name" value="Cellulase"/>
    <property type="match status" value="1"/>
</dbReference>
<evidence type="ECO:0000256" key="2">
    <source>
        <dbReference type="ARBA" id="ARBA00023295"/>
    </source>
</evidence>
<evidence type="ECO:0000313" key="5">
    <source>
        <dbReference type="Proteomes" id="UP001172778"/>
    </source>
</evidence>
<keyword evidence="5" id="KW-1185">Reference proteome</keyword>
<evidence type="ECO:0000259" key="3">
    <source>
        <dbReference type="Pfam" id="PF00150"/>
    </source>
</evidence>
<dbReference type="Gene3D" id="3.20.20.80">
    <property type="entry name" value="Glycosidases"/>
    <property type="match status" value="1"/>
</dbReference>
<dbReference type="RefSeq" id="WP_284100226.1">
    <property type="nucleotide sequence ID" value="NZ_JARRAF010000006.1"/>
</dbReference>
<dbReference type="EMBL" id="JARRAF010000006">
    <property type="protein sequence ID" value="MDK2123921.1"/>
    <property type="molecule type" value="Genomic_DNA"/>
</dbReference>
<dbReference type="InterPro" id="IPR052066">
    <property type="entry name" value="Glycosphingolipid_Hydrolases"/>
</dbReference>